<reference evidence="1 2" key="2">
    <citation type="submission" date="2022-06" db="EMBL/GenBank/DDBJ databases">
        <title>Genomic Encyclopedia of Type Strains, Phase I: the one thousand microbial genomes (KMG-I) project.</title>
        <authorList>
            <person name="Kyrpides N."/>
        </authorList>
    </citation>
    <scope>NUCLEOTIDE SEQUENCE [LARGE SCALE GENOMIC DNA]</scope>
    <source>
        <strain evidence="1 2">DSM 43889</strain>
    </source>
</reference>
<evidence type="ECO:0000313" key="1">
    <source>
        <dbReference type="EMBL" id="MCP2333810.1"/>
    </source>
</evidence>
<dbReference type="PIRSF" id="PIRSF017393">
    <property type="entry name" value="MTase_SAV2177"/>
    <property type="match status" value="1"/>
</dbReference>
<keyword evidence="2" id="KW-1185">Reference proteome</keyword>
<dbReference type="EMBL" id="AUBJ02000001">
    <property type="protein sequence ID" value="MCP2333810.1"/>
    <property type="molecule type" value="Genomic_DNA"/>
</dbReference>
<protein>
    <submittedName>
        <fullName evidence="1">S-adenosyl methyltransferase</fullName>
    </submittedName>
</protein>
<gene>
    <name evidence="1" type="ORF">G443_004080</name>
</gene>
<accession>A0ABT1JMP9</accession>
<dbReference type="Pfam" id="PF04672">
    <property type="entry name" value="Methyltransf_19"/>
    <property type="match status" value="1"/>
</dbReference>
<dbReference type="GO" id="GO:0008168">
    <property type="term" value="F:methyltransferase activity"/>
    <property type="evidence" value="ECO:0007669"/>
    <property type="project" value="UniProtKB-KW"/>
</dbReference>
<name>A0ABT1JMP9_ACTCY</name>
<dbReference type="InterPro" id="IPR006764">
    <property type="entry name" value="SAM_dep_MeTrfase_SAV2177_type"/>
</dbReference>
<keyword evidence="1" id="KW-0489">Methyltransferase</keyword>
<dbReference type="InterPro" id="IPR029063">
    <property type="entry name" value="SAM-dependent_MTases_sf"/>
</dbReference>
<keyword evidence="1" id="KW-0808">Transferase</keyword>
<evidence type="ECO:0000313" key="2">
    <source>
        <dbReference type="Proteomes" id="UP000791080"/>
    </source>
</evidence>
<proteinExistence type="predicted"/>
<sequence>MSGADEAQTGGFLPSEIDTTRPSIARVYDAFVGGKDNFEVDREVYRQILQIAPEAADTGRLCRAWLIRVVRFLAGEAGITQFLDLGSGLPTAENTHQAAQRVNPEARVVYVDNDPVVAAHGRALLEENDRTRFVAGDLRHPATLLADPVISAHLDLSRPIALIHSNTLHHVPDEDRPGEVMSAYVDALASGSYLAISHLHMPAPDDEHHALAQEAQVKFLHLMGSCIFRSRERIAGFFDGVELVEPGLGYLFDWWPDGPQDTPPARGDHLLLGGVGRKP</sequence>
<dbReference type="GO" id="GO:0032259">
    <property type="term" value="P:methylation"/>
    <property type="evidence" value="ECO:0007669"/>
    <property type="project" value="UniProtKB-KW"/>
</dbReference>
<organism evidence="1 2">
    <name type="scientific">Actinoalloteichus caeruleus DSM 43889</name>
    <dbReference type="NCBI Taxonomy" id="1120930"/>
    <lineage>
        <taxon>Bacteria</taxon>
        <taxon>Bacillati</taxon>
        <taxon>Actinomycetota</taxon>
        <taxon>Actinomycetes</taxon>
        <taxon>Pseudonocardiales</taxon>
        <taxon>Pseudonocardiaceae</taxon>
        <taxon>Actinoalloteichus</taxon>
        <taxon>Actinoalloteichus cyanogriseus</taxon>
    </lineage>
</organism>
<dbReference type="Proteomes" id="UP000791080">
    <property type="component" value="Unassembled WGS sequence"/>
</dbReference>
<dbReference type="RefSeq" id="WP_035274258.1">
    <property type="nucleotide sequence ID" value="NZ_AUBJ02000001.1"/>
</dbReference>
<dbReference type="CDD" id="cd02440">
    <property type="entry name" value="AdoMet_MTases"/>
    <property type="match status" value="1"/>
</dbReference>
<dbReference type="Gene3D" id="3.40.50.150">
    <property type="entry name" value="Vaccinia Virus protein VP39"/>
    <property type="match status" value="1"/>
</dbReference>
<dbReference type="SUPFAM" id="SSF53335">
    <property type="entry name" value="S-adenosyl-L-methionine-dependent methyltransferases"/>
    <property type="match status" value="1"/>
</dbReference>
<comment type="caution">
    <text evidence="1">The sequence shown here is derived from an EMBL/GenBank/DDBJ whole genome shotgun (WGS) entry which is preliminary data.</text>
</comment>
<reference evidence="1 2" key="1">
    <citation type="submission" date="2013-07" db="EMBL/GenBank/DDBJ databases">
        <authorList>
            <consortium name="DOE Joint Genome Institute"/>
            <person name="Reeve W."/>
            <person name="Huntemann M."/>
            <person name="Han J."/>
            <person name="Chen A."/>
            <person name="Kyrpides N."/>
            <person name="Mavromatis K."/>
            <person name="Markowitz V."/>
            <person name="Palaniappan K."/>
            <person name="Ivanova N."/>
            <person name="Schaumberg A."/>
            <person name="Pati A."/>
            <person name="Liolios K."/>
            <person name="Nordberg H.P."/>
            <person name="Cantor M.N."/>
            <person name="Hua S.X."/>
            <person name="Woyke T."/>
        </authorList>
    </citation>
    <scope>NUCLEOTIDE SEQUENCE [LARGE SCALE GENOMIC DNA]</scope>
    <source>
        <strain evidence="1 2">DSM 43889</strain>
    </source>
</reference>